<dbReference type="Proteomes" id="UP001626550">
    <property type="component" value="Unassembled WGS sequence"/>
</dbReference>
<feature type="chain" id="PRO_5044769680" evidence="1">
    <location>
        <begin position="20"/>
        <end position="86"/>
    </location>
</feature>
<keyword evidence="1" id="KW-0732">Signal</keyword>
<name>A0ABD2PZY0_9PLAT</name>
<evidence type="ECO:0000313" key="3">
    <source>
        <dbReference type="Proteomes" id="UP001626550"/>
    </source>
</evidence>
<sequence>MFQAALLLYYTFILSGAWAKHYKIGAIFQRNEEGSLEFEAFRQHKYQQLPSFNYDVAFLSSEIQLIDDYANSFSVAAANRKPEKEF</sequence>
<dbReference type="EMBL" id="JBJKFK010001488">
    <property type="protein sequence ID" value="KAL3312968.1"/>
    <property type="molecule type" value="Genomic_DNA"/>
</dbReference>
<evidence type="ECO:0000313" key="2">
    <source>
        <dbReference type="EMBL" id="KAL3312968.1"/>
    </source>
</evidence>
<proteinExistence type="predicted"/>
<organism evidence="2 3">
    <name type="scientific">Cichlidogyrus casuarinus</name>
    <dbReference type="NCBI Taxonomy" id="1844966"/>
    <lineage>
        <taxon>Eukaryota</taxon>
        <taxon>Metazoa</taxon>
        <taxon>Spiralia</taxon>
        <taxon>Lophotrochozoa</taxon>
        <taxon>Platyhelminthes</taxon>
        <taxon>Monogenea</taxon>
        <taxon>Monopisthocotylea</taxon>
        <taxon>Dactylogyridea</taxon>
        <taxon>Ancyrocephalidae</taxon>
        <taxon>Cichlidogyrus</taxon>
    </lineage>
</organism>
<protein>
    <submittedName>
        <fullName evidence="2">Uncharacterized protein</fullName>
    </submittedName>
</protein>
<reference evidence="2 3" key="1">
    <citation type="submission" date="2024-11" db="EMBL/GenBank/DDBJ databases">
        <title>Adaptive evolution of stress response genes in parasites aligns with host niche diversity.</title>
        <authorList>
            <person name="Hahn C."/>
            <person name="Resl P."/>
        </authorList>
    </citation>
    <scope>NUCLEOTIDE SEQUENCE [LARGE SCALE GENOMIC DNA]</scope>
    <source>
        <strain evidence="2">EGGRZ-B1_66</strain>
        <tissue evidence="2">Body</tissue>
    </source>
</reference>
<evidence type="ECO:0000256" key="1">
    <source>
        <dbReference type="SAM" id="SignalP"/>
    </source>
</evidence>
<feature type="signal peptide" evidence="1">
    <location>
        <begin position="1"/>
        <end position="19"/>
    </location>
</feature>
<accession>A0ABD2PZY0</accession>
<keyword evidence="3" id="KW-1185">Reference proteome</keyword>
<comment type="caution">
    <text evidence="2">The sequence shown here is derived from an EMBL/GenBank/DDBJ whole genome shotgun (WGS) entry which is preliminary data.</text>
</comment>
<dbReference type="AlphaFoldDB" id="A0ABD2PZY0"/>
<gene>
    <name evidence="2" type="ORF">Ciccas_008435</name>
</gene>